<reference evidence="2 3" key="1">
    <citation type="submission" date="2015-10" db="EMBL/GenBank/DDBJ databases">
        <title>Full genome of DAOMC 229536 Phialocephala scopiformis, a fungal endophyte of spruce producing the potent anti-insectan compound rugulosin.</title>
        <authorList>
            <consortium name="DOE Joint Genome Institute"/>
            <person name="Walker A.K."/>
            <person name="Frasz S.L."/>
            <person name="Seifert K.A."/>
            <person name="Miller J.D."/>
            <person name="Mondo S.J."/>
            <person name="Labutti K."/>
            <person name="Lipzen A."/>
            <person name="Dockter R."/>
            <person name="Kennedy M."/>
            <person name="Grigoriev I.V."/>
            <person name="Spatafora J.W."/>
        </authorList>
    </citation>
    <scope>NUCLEOTIDE SEQUENCE [LARGE SCALE GENOMIC DNA]</scope>
    <source>
        <strain evidence="2 3">CBS 120377</strain>
    </source>
</reference>
<feature type="compositionally biased region" description="Polar residues" evidence="1">
    <location>
        <begin position="1"/>
        <end position="10"/>
    </location>
</feature>
<feature type="region of interest" description="Disordered" evidence="1">
    <location>
        <begin position="334"/>
        <end position="362"/>
    </location>
</feature>
<dbReference type="Proteomes" id="UP000070700">
    <property type="component" value="Unassembled WGS sequence"/>
</dbReference>
<feature type="compositionally biased region" description="Polar residues" evidence="1">
    <location>
        <begin position="411"/>
        <end position="426"/>
    </location>
</feature>
<dbReference type="InParanoid" id="A0A194X5M6"/>
<feature type="region of interest" description="Disordered" evidence="1">
    <location>
        <begin position="152"/>
        <end position="186"/>
    </location>
</feature>
<dbReference type="EMBL" id="KQ947418">
    <property type="protein sequence ID" value="KUJ15476.1"/>
    <property type="molecule type" value="Genomic_DNA"/>
</dbReference>
<organism evidence="2 3">
    <name type="scientific">Mollisia scopiformis</name>
    <name type="common">Conifer needle endophyte fungus</name>
    <name type="synonym">Phialocephala scopiformis</name>
    <dbReference type="NCBI Taxonomy" id="149040"/>
    <lineage>
        <taxon>Eukaryota</taxon>
        <taxon>Fungi</taxon>
        <taxon>Dikarya</taxon>
        <taxon>Ascomycota</taxon>
        <taxon>Pezizomycotina</taxon>
        <taxon>Leotiomycetes</taxon>
        <taxon>Helotiales</taxon>
        <taxon>Mollisiaceae</taxon>
        <taxon>Mollisia</taxon>
    </lineage>
</organism>
<dbReference type="GeneID" id="28828263"/>
<feature type="region of interest" description="Disordered" evidence="1">
    <location>
        <begin position="404"/>
        <end position="426"/>
    </location>
</feature>
<feature type="compositionally biased region" description="Polar residues" evidence="1">
    <location>
        <begin position="265"/>
        <end position="278"/>
    </location>
</feature>
<feature type="region of interest" description="Disordered" evidence="1">
    <location>
        <begin position="1"/>
        <end position="34"/>
    </location>
</feature>
<dbReference type="OrthoDB" id="3555022at2759"/>
<dbReference type="RefSeq" id="XP_018069831.1">
    <property type="nucleotide sequence ID" value="XM_018218537.1"/>
</dbReference>
<sequence length="717" mass="79484">MSRNTITSPTPQLPDSFESYASNNDQSVGNIISPNGTRTHLTEFDGLFNNGDFESSSSIMDPRKLLPLSEAEVRDNLTKANRGNMNPAKPEKVDSDMKVLAGGPPFSQLISIAVKFAATNRCHQLPTCFDARGKLKVPWLYAVGERIREARKEKELAKDRPESEAASPEEQTRSNKTRTSRNKSLGVRQSDFVPLLDLCVMCGKKPIAPESRDTSSCTSCAELIGNPLPRKTSRKLDDKKSKLGVDTNPPHHRPSPFQLGRNGQAPKSTRPTPETLSPSPDHLAPDSRLSQQKSSTSTQKRAIIILQSSPRSVPESQASFDPDFVATQGTLSKKVKTQNGGQRNHQSPDFSQARRPSQSITCSGSTCQRSQFSASLLYQTWLIRIKDAQECLNNTGSWFCPDCQQRRPDVPNTQGSNRTESIQNTPRYGQEWLDHQDEICRSLDELSGILSQYTAMAGLQPYKVAFSDLACVRDEAPGNLAAMVLRQMLDIYSGVSIKGKIESLRIKPENSVWIKGALMLLVKQFVFESGSPFDDSSILTEGLSYAGLSSDMIQMIIQDTRIRTMKKNPADAQSFTERRKTRVDDFVKRLNGAMVAIVGNNAEINSFHESIANIASTLNVNMSAYRGEYAPIYPQLSDAFDLNFHVLDSLELEGPGLNVKDLEGRPILLTMLMGVKFKGPGRDWVVCYRAKVRLWRPTNPRAILPAGKRKAELITSE</sequence>
<name>A0A194X5M6_MOLSC</name>
<evidence type="ECO:0000313" key="3">
    <source>
        <dbReference type="Proteomes" id="UP000070700"/>
    </source>
</evidence>
<evidence type="ECO:0000256" key="1">
    <source>
        <dbReference type="SAM" id="MobiDB-lite"/>
    </source>
</evidence>
<evidence type="ECO:0000313" key="2">
    <source>
        <dbReference type="EMBL" id="KUJ15476.1"/>
    </source>
</evidence>
<gene>
    <name evidence="2" type="ORF">LY89DRAFT_720013</name>
</gene>
<feature type="compositionally biased region" description="Basic and acidic residues" evidence="1">
    <location>
        <begin position="234"/>
        <end position="243"/>
    </location>
</feature>
<dbReference type="KEGG" id="psco:LY89DRAFT_720013"/>
<feature type="compositionally biased region" description="Polar residues" evidence="1">
    <location>
        <begin position="19"/>
        <end position="34"/>
    </location>
</feature>
<protein>
    <submittedName>
        <fullName evidence="2">Uncharacterized protein</fullName>
    </submittedName>
</protein>
<feature type="compositionally biased region" description="Basic and acidic residues" evidence="1">
    <location>
        <begin position="152"/>
        <end position="163"/>
    </location>
</feature>
<feature type="compositionally biased region" description="Low complexity" evidence="1">
    <location>
        <begin position="290"/>
        <end position="299"/>
    </location>
</feature>
<proteinExistence type="predicted"/>
<accession>A0A194X5M6</accession>
<feature type="region of interest" description="Disordered" evidence="1">
    <location>
        <begin position="208"/>
        <end position="299"/>
    </location>
</feature>
<dbReference type="AlphaFoldDB" id="A0A194X5M6"/>
<keyword evidence="3" id="KW-1185">Reference proteome</keyword>